<gene>
    <name evidence="3" type="primary">LOC109708001</name>
</gene>
<dbReference type="RefSeq" id="XP_020085207.1">
    <property type="nucleotide sequence ID" value="XM_020229618.1"/>
</dbReference>
<keyword evidence="2" id="KW-1185">Reference proteome</keyword>
<evidence type="ECO:0000313" key="3">
    <source>
        <dbReference type="RefSeq" id="XP_020085207.1"/>
    </source>
</evidence>
<name>A0A6P5ENZ5_ANACO</name>
<evidence type="ECO:0000256" key="1">
    <source>
        <dbReference type="SAM" id="MobiDB-lite"/>
    </source>
</evidence>
<dbReference type="OrthoDB" id="629391at2759"/>
<evidence type="ECO:0000313" key="2">
    <source>
        <dbReference type="Proteomes" id="UP000515123"/>
    </source>
</evidence>
<dbReference type="AlphaFoldDB" id="A0A6P5ENZ5"/>
<feature type="region of interest" description="Disordered" evidence="1">
    <location>
        <begin position="102"/>
        <end position="125"/>
    </location>
</feature>
<reference evidence="3" key="2">
    <citation type="submission" date="2025-08" db="UniProtKB">
        <authorList>
            <consortium name="RefSeq"/>
        </authorList>
    </citation>
    <scope>IDENTIFICATION</scope>
    <source>
        <tissue evidence="3">Leaf</tissue>
    </source>
</reference>
<proteinExistence type="predicted"/>
<organism evidence="2 3">
    <name type="scientific">Ananas comosus</name>
    <name type="common">Pineapple</name>
    <name type="synonym">Ananas ananas</name>
    <dbReference type="NCBI Taxonomy" id="4615"/>
    <lineage>
        <taxon>Eukaryota</taxon>
        <taxon>Viridiplantae</taxon>
        <taxon>Streptophyta</taxon>
        <taxon>Embryophyta</taxon>
        <taxon>Tracheophyta</taxon>
        <taxon>Spermatophyta</taxon>
        <taxon>Magnoliopsida</taxon>
        <taxon>Liliopsida</taxon>
        <taxon>Poales</taxon>
        <taxon>Bromeliaceae</taxon>
        <taxon>Bromelioideae</taxon>
        <taxon>Ananas</taxon>
    </lineage>
</organism>
<reference evidence="2" key="1">
    <citation type="journal article" date="2015" name="Nat. Genet.">
        <title>The pineapple genome and the evolution of CAM photosynthesis.</title>
        <authorList>
            <person name="Ming R."/>
            <person name="VanBuren R."/>
            <person name="Wai C.M."/>
            <person name="Tang H."/>
            <person name="Schatz M.C."/>
            <person name="Bowers J.E."/>
            <person name="Lyons E."/>
            <person name="Wang M.L."/>
            <person name="Chen J."/>
            <person name="Biggers E."/>
            <person name="Zhang J."/>
            <person name="Huang L."/>
            <person name="Zhang L."/>
            <person name="Miao W."/>
            <person name="Zhang J."/>
            <person name="Ye Z."/>
            <person name="Miao C."/>
            <person name="Lin Z."/>
            <person name="Wang H."/>
            <person name="Zhou H."/>
            <person name="Yim W.C."/>
            <person name="Priest H.D."/>
            <person name="Zheng C."/>
            <person name="Woodhouse M."/>
            <person name="Edger P.P."/>
            <person name="Guyot R."/>
            <person name="Guo H.B."/>
            <person name="Guo H."/>
            <person name="Zheng G."/>
            <person name="Singh R."/>
            <person name="Sharma A."/>
            <person name="Min X."/>
            <person name="Zheng Y."/>
            <person name="Lee H."/>
            <person name="Gurtowski J."/>
            <person name="Sedlazeck F.J."/>
            <person name="Harkess A."/>
            <person name="McKain M.R."/>
            <person name="Liao Z."/>
            <person name="Fang J."/>
            <person name="Liu J."/>
            <person name="Zhang X."/>
            <person name="Zhang Q."/>
            <person name="Hu W."/>
            <person name="Qin Y."/>
            <person name="Wang K."/>
            <person name="Chen L.Y."/>
            <person name="Shirley N."/>
            <person name="Lin Y.R."/>
            <person name="Liu L.Y."/>
            <person name="Hernandez A.G."/>
            <person name="Wright C.L."/>
            <person name="Bulone V."/>
            <person name="Tuskan G.A."/>
            <person name="Heath K."/>
            <person name="Zee F."/>
            <person name="Moore P.H."/>
            <person name="Sunkar R."/>
            <person name="Leebens-Mack J.H."/>
            <person name="Mockler T."/>
            <person name="Bennetzen J.L."/>
            <person name="Freeling M."/>
            <person name="Sankoff D."/>
            <person name="Paterson A.H."/>
            <person name="Zhu X."/>
            <person name="Yang X."/>
            <person name="Smith J.A."/>
            <person name="Cushman J.C."/>
            <person name="Paull R.E."/>
            <person name="Yu Q."/>
        </authorList>
    </citation>
    <scope>NUCLEOTIDE SEQUENCE [LARGE SCALE GENOMIC DNA]</scope>
    <source>
        <strain evidence="2">cv. F153</strain>
    </source>
</reference>
<protein>
    <submittedName>
        <fullName evidence="3">Uncharacterized protein LOC109708001 isoform X5</fullName>
    </submittedName>
</protein>
<accession>A0A6P5ENZ5</accession>
<dbReference type="Proteomes" id="UP000515123">
    <property type="component" value="Linkage group 1"/>
</dbReference>
<sequence>MLVNGARRSVLLCRFSPCSDPSTPPSPTCHQIPSPQRAWQRLLQVRQAGENLGTIISKAFPSSASATSTRDPSRLHGALSTLPFGSTPVWNWLGRTCRGYSDPEADSHISSTSTREAPRRARKTKRRKWRSYASCSISATSPLPSSAISNSQCLLQLANLYVVSWGIGEREGEAGTKEILALRDRIGLCYIDRSRAPSSSAESR</sequence>
<dbReference type="GeneID" id="109708001"/>